<feature type="transmembrane region" description="Helical" evidence="1">
    <location>
        <begin position="114"/>
        <end position="143"/>
    </location>
</feature>
<reference evidence="2 3" key="1">
    <citation type="journal article" date="2012" name="J. Bacteriol.">
        <title>Complete Genome Sequence of the Hyperthermophilic Archaeon Thermococcus sp. Strain CL1, Isolated from a Paralvinella sp. Polychaete Worm Collected from a Hydrothermal Vent.</title>
        <authorList>
            <person name="Jung J.H."/>
            <person name="Holden J.F."/>
            <person name="Seo D.H."/>
            <person name="Park K.H."/>
            <person name="Shin H."/>
            <person name="Ryu S."/>
            <person name="Lee J.H."/>
            <person name="Park C.S."/>
        </authorList>
    </citation>
    <scope>NUCLEOTIDE SEQUENCE [LARGE SCALE GENOMIC DNA]</scope>
    <source>
        <strain evidence="3">DSM 27260 / KACC 17922 / CL1</strain>
    </source>
</reference>
<keyword evidence="1" id="KW-0472">Membrane</keyword>
<feature type="transmembrane region" description="Helical" evidence="1">
    <location>
        <begin position="39"/>
        <end position="59"/>
    </location>
</feature>
<feature type="transmembrane region" description="Helical" evidence="1">
    <location>
        <begin position="6"/>
        <end position="27"/>
    </location>
</feature>
<dbReference type="GeneID" id="13037973"/>
<dbReference type="AlphaFoldDB" id="I3ZVN0"/>
<name>I3ZVN0_THECF</name>
<dbReference type="HOGENOM" id="CLU_1709229_0_0_2"/>
<evidence type="ECO:0000313" key="2">
    <source>
        <dbReference type="EMBL" id="AFL95764.1"/>
    </source>
</evidence>
<dbReference type="STRING" id="163003.CL1_1567"/>
<sequence length="161" mass="17721">MRKPLLILLTVVLMMYLYPLSIVPLLLLRREWPGFREELGRAAVAIGLSIPLYVAKVALGISGWSETLGITPLEVSPVAWWGVYLTFTALQTLAVYHIYLVSRGLGRTARIGGVLMLAAVPLHLLSLTVYFALTWLGLLLLLIGMERGGDGNDIRRAAQHS</sequence>
<evidence type="ECO:0000256" key="1">
    <source>
        <dbReference type="SAM" id="Phobius"/>
    </source>
</evidence>
<protein>
    <submittedName>
        <fullName evidence="2">Uncharacterized protein</fullName>
    </submittedName>
</protein>
<evidence type="ECO:0000313" key="3">
    <source>
        <dbReference type="Proteomes" id="UP000006064"/>
    </source>
</evidence>
<feature type="transmembrane region" description="Helical" evidence="1">
    <location>
        <begin position="79"/>
        <end position="102"/>
    </location>
</feature>
<keyword evidence="1" id="KW-0812">Transmembrane</keyword>
<dbReference type="OrthoDB" id="95407at2157"/>
<keyword evidence="1" id="KW-1133">Transmembrane helix</keyword>
<dbReference type="KEGG" id="thm:CL1_1567"/>
<gene>
    <name evidence="2" type="ORF">CL1_1567</name>
</gene>
<organism evidence="2 3">
    <name type="scientific">Thermococcus cleftensis (strain DSM 27260 / KACC 17922 / CL1)</name>
    <dbReference type="NCBI Taxonomy" id="163003"/>
    <lineage>
        <taxon>Archaea</taxon>
        <taxon>Methanobacteriati</taxon>
        <taxon>Methanobacteriota</taxon>
        <taxon>Thermococci</taxon>
        <taxon>Thermococcales</taxon>
        <taxon>Thermococcaceae</taxon>
        <taxon>Thermococcus</taxon>
    </lineage>
</organism>
<dbReference type="EMBL" id="CP003651">
    <property type="protein sequence ID" value="AFL95764.1"/>
    <property type="molecule type" value="Genomic_DNA"/>
</dbReference>
<proteinExistence type="predicted"/>
<dbReference type="RefSeq" id="WP_014789396.1">
    <property type="nucleotide sequence ID" value="NC_018015.1"/>
</dbReference>
<accession>I3ZVN0</accession>
<keyword evidence="3" id="KW-1185">Reference proteome</keyword>
<dbReference type="Proteomes" id="UP000006064">
    <property type="component" value="Chromosome"/>
</dbReference>